<reference evidence="3" key="1">
    <citation type="submission" date="2019-08" db="EMBL/GenBank/DDBJ databases">
        <authorList>
            <person name="Kucharzyk K."/>
            <person name="Murdoch R.W."/>
            <person name="Higgins S."/>
            <person name="Loffler F."/>
        </authorList>
    </citation>
    <scope>NUCLEOTIDE SEQUENCE</scope>
</reference>
<dbReference type="CDD" id="cd02696">
    <property type="entry name" value="MurNAc-LAA"/>
    <property type="match status" value="1"/>
</dbReference>
<evidence type="ECO:0000259" key="2">
    <source>
        <dbReference type="SMART" id="SM00646"/>
    </source>
</evidence>
<dbReference type="PANTHER" id="PTHR30404:SF0">
    <property type="entry name" value="N-ACETYLMURAMOYL-L-ALANINE AMIDASE AMIC"/>
    <property type="match status" value="1"/>
</dbReference>
<keyword evidence="1 3" id="KW-0378">Hydrolase</keyword>
<sequence>MLISAVVVNAIDSSQPLSGKTIIVDAGHGGVDSGANRPGAVEKDINLAISIQLRDVLTSYGANVILSRESDIDISKKCDNPQVKGRYHRDLAARIELVEESNADIYISIHANASTNPRRKGPESFYYIKSADGKRLANLIQSEFSQIAIAQKTANPGDYFVLRHNHAAAVLIEAGYITNLPERTLLQSVDYQQKLAQAIGRGVCAYYSGVPTAVNPLWFPTNNTDL</sequence>
<organism evidence="3">
    <name type="scientific">bioreactor metagenome</name>
    <dbReference type="NCBI Taxonomy" id="1076179"/>
    <lineage>
        <taxon>unclassified sequences</taxon>
        <taxon>metagenomes</taxon>
        <taxon>ecological metagenomes</taxon>
    </lineage>
</organism>
<dbReference type="Pfam" id="PF01520">
    <property type="entry name" value="Amidase_3"/>
    <property type="match status" value="1"/>
</dbReference>
<dbReference type="Gene3D" id="3.40.630.40">
    <property type="entry name" value="Zn-dependent exopeptidases"/>
    <property type="match status" value="1"/>
</dbReference>
<proteinExistence type="predicted"/>
<dbReference type="EMBL" id="VSSQ01085008">
    <property type="protein sequence ID" value="MPN32813.1"/>
    <property type="molecule type" value="Genomic_DNA"/>
</dbReference>
<dbReference type="GO" id="GO:0009253">
    <property type="term" value="P:peptidoglycan catabolic process"/>
    <property type="evidence" value="ECO:0007669"/>
    <property type="project" value="InterPro"/>
</dbReference>
<dbReference type="GO" id="GO:0008745">
    <property type="term" value="F:N-acetylmuramoyl-L-alanine amidase activity"/>
    <property type="evidence" value="ECO:0007669"/>
    <property type="project" value="UniProtKB-EC"/>
</dbReference>
<dbReference type="PANTHER" id="PTHR30404">
    <property type="entry name" value="N-ACETYLMURAMOYL-L-ALANINE AMIDASE"/>
    <property type="match status" value="1"/>
</dbReference>
<dbReference type="InterPro" id="IPR002508">
    <property type="entry name" value="MurNAc-LAA_cat"/>
</dbReference>
<protein>
    <submittedName>
        <fullName evidence="3">Germination-specific N-acetylmuramoyl-L-alanine amidase</fullName>
        <ecNumber evidence="3">3.5.1.28</ecNumber>
    </submittedName>
</protein>
<dbReference type="InterPro" id="IPR050695">
    <property type="entry name" value="N-acetylmuramoyl_amidase_3"/>
</dbReference>
<dbReference type="SMART" id="SM00646">
    <property type="entry name" value="Ami_3"/>
    <property type="match status" value="1"/>
</dbReference>
<feature type="domain" description="MurNAc-LAA" evidence="2">
    <location>
        <begin position="95"/>
        <end position="204"/>
    </location>
</feature>
<dbReference type="GO" id="GO:0030288">
    <property type="term" value="C:outer membrane-bounded periplasmic space"/>
    <property type="evidence" value="ECO:0007669"/>
    <property type="project" value="TreeGrafter"/>
</dbReference>
<evidence type="ECO:0000313" key="3">
    <source>
        <dbReference type="EMBL" id="MPN32813.1"/>
    </source>
</evidence>
<dbReference type="EC" id="3.5.1.28" evidence="3"/>
<evidence type="ECO:0000256" key="1">
    <source>
        <dbReference type="ARBA" id="ARBA00022801"/>
    </source>
</evidence>
<comment type="caution">
    <text evidence="3">The sequence shown here is derived from an EMBL/GenBank/DDBJ whole genome shotgun (WGS) entry which is preliminary data.</text>
</comment>
<accession>A0A645HAJ1</accession>
<name>A0A645HAJ1_9ZZZZ</name>
<dbReference type="AlphaFoldDB" id="A0A645HAJ1"/>
<dbReference type="SUPFAM" id="SSF53187">
    <property type="entry name" value="Zn-dependent exopeptidases"/>
    <property type="match status" value="1"/>
</dbReference>
<gene>
    <name evidence="3" type="primary">cwlD_9</name>
    <name evidence="3" type="ORF">SDC9_180293</name>
</gene>